<gene>
    <name evidence="3" type="ORF">FOMPIDRAFT_1162484</name>
</gene>
<organism evidence="3 4">
    <name type="scientific">Fomitopsis schrenkii</name>
    <name type="common">Brown rot fungus</name>
    <dbReference type="NCBI Taxonomy" id="2126942"/>
    <lineage>
        <taxon>Eukaryota</taxon>
        <taxon>Fungi</taxon>
        <taxon>Dikarya</taxon>
        <taxon>Basidiomycota</taxon>
        <taxon>Agaricomycotina</taxon>
        <taxon>Agaricomycetes</taxon>
        <taxon>Polyporales</taxon>
        <taxon>Fomitopsis</taxon>
    </lineage>
</organism>
<keyword evidence="2" id="KW-1133">Transmembrane helix</keyword>
<evidence type="ECO:0000256" key="1">
    <source>
        <dbReference type="SAM" id="MobiDB-lite"/>
    </source>
</evidence>
<evidence type="ECO:0000313" key="4">
    <source>
        <dbReference type="Proteomes" id="UP000015241"/>
    </source>
</evidence>
<evidence type="ECO:0000256" key="2">
    <source>
        <dbReference type="SAM" id="Phobius"/>
    </source>
</evidence>
<feature type="compositionally biased region" description="Low complexity" evidence="1">
    <location>
        <begin position="1"/>
        <end position="14"/>
    </location>
</feature>
<dbReference type="OrthoDB" id="3259540at2759"/>
<reference evidence="3 4" key="1">
    <citation type="journal article" date="2012" name="Science">
        <title>The Paleozoic origin of enzymatic lignin decomposition reconstructed from 31 fungal genomes.</title>
        <authorList>
            <person name="Floudas D."/>
            <person name="Binder M."/>
            <person name="Riley R."/>
            <person name="Barry K."/>
            <person name="Blanchette R.A."/>
            <person name="Henrissat B."/>
            <person name="Martinez A.T."/>
            <person name="Otillar R."/>
            <person name="Spatafora J.W."/>
            <person name="Yadav J.S."/>
            <person name="Aerts A."/>
            <person name="Benoit I."/>
            <person name="Boyd A."/>
            <person name="Carlson A."/>
            <person name="Copeland A."/>
            <person name="Coutinho P.M."/>
            <person name="de Vries R.P."/>
            <person name="Ferreira P."/>
            <person name="Findley K."/>
            <person name="Foster B."/>
            <person name="Gaskell J."/>
            <person name="Glotzer D."/>
            <person name="Gorecki P."/>
            <person name="Heitman J."/>
            <person name="Hesse C."/>
            <person name="Hori C."/>
            <person name="Igarashi K."/>
            <person name="Jurgens J.A."/>
            <person name="Kallen N."/>
            <person name="Kersten P."/>
            <person name="Kohler A."/>
            <person name="Kuees U."/>
            <person name="Kumar T.K.A."/>
            <person name="Kuo A."/>
            <person name="LaButti K."/>
            <person name="Larrondo L.F."/>
            <person name="Lindquist E."/>
            <person name="Ling A."/>
            <person name="Lombard V."/>
            <person name="Lucas S."/>
            <person name="Lundell T."/>
            <person name="Martin R."/>
            <person name="McLaughlin D.J."/>
            <person name="Morgenstern I."/>
            <person name="Morin E."/>
            <person name="Murat C."/>
            <person name="Nagy L.G."/>
            <person name="Nolan M."/>
            <person name="Ohm R.A."/>
            <person name="Patyshakuliyeva A."/>
            <person name="Rokas A."/>
            <person name="Ruiz-Duenas F.J."/>
            <person name="Sabat G."/>
            <person name="Salamov A."/>
            <person name="Samejima M."/>
            <person name="Schmutz J."/>
            <person name="Slot J.C."/>
            <person name="St John F."/>
            <person name="Stenlid J."/>
            <person name="Sun H."/>
            <person name="Sun S."/>
            <person name="Syed K."/>
            <person name="Tsang A."/>
            <person name="Wiebenga A."/>
            <person name="Young D."/>
            <person name="Pisabarro A."/>
            <person name="Eastwood D.C."/>
            <person name="Martin F."/>
            <person name="Cullen D."/>
            <person name="Grigoriev I.V."/>
            <person name="Hibbett D.S."/>
        </authorList>
    </citation>
    <scope>NUCLEOTIDE SEQUENCE</scope>
    <source>
        <strain evidence="4">FP-58527</strain>
    </source>
</reference>
<dbReference type="EMBL" id="KE504146">
    <property type="protein sequence ID" value="EPT00785.1"/>
    <property type="molecule type" value="Genomic_DNA"/>
</dbReference>
<keyword evidence="2" id="KW-0472">Membrane</keyword>
<proteinExistence type="predicted"/>
<feature type="transmembrane region" description="Helical" evidence="2">
    <location>
        <begin position="90"/>
        <end position="110"/>
    </location>
</feature>
<evidence type="ECO:0000313" key="3">
    <source>
        <dbReference type="EMBL" id="EPT00785.1"/>
    </source>
</evidence>
<feature type="region of interest" description="Disordered" evidence="1">
    <location>
        <begin position="1"/>
        <end position="58"/>
    </location>
</feature>
<dbReference type="eggNOG" id="ENOG502T04Y">
    <property type="taxonomic scope" value="Eukaryota"/>
</dbReference>
<keyword evidence="2" id="KW-0812">Transmembrane</keyword>
<accession>S8FR98</accession>
<keyword evidence="4" id="KW-1185">Reference proteome</keyword>
<dbReference type="Proteomes" id="UP000015241">
    <property type="component" value="Unassembled WGS sequence"/>
</dbReference>
<dbReference type="AlphaFoldDB" id="S8FR98"/>
<name>S8FR98_FOMSC</name>
<dbReference type="HOGENOM" id="CLU_157417_0_0_1"/>
<dbReference type="InParanoid" id="S8FR98"/>
<protein>
    <submittedName>
        <fullName evidence="3">Uncharacterized protein</fullName>
    </submittedName>
</protein>
<sequence length="134" mass="14434">MAVDSSSPTSQSKPSSPPPPYTEIADPALYAQPSTSVPVGGPNAPASSPFPTRTAYGPTPIQQQTQLLPYYDPRSPYAIAEANSRARWRFLVAFVWAVALVALMSLLTGYEVTLQTGGHIRHGGWMSGSDWAQW</sequence>